<dbReference type="PANTHER" id="PTHR21192">
    <property type="entry name" value="NUCLEAR PROTEIN E3-3"/>
    <property type="match status" value="1"/>
</dbReference>
<dbReference type="Gene3D" id="3.40.1230.10">
    <property type="entry name" value="MTH938-like"/>
    <property type="match status" value="1"/>
</dbReference>
<dbReference type="SUPFAM" id="SSF64076">
    <property type="entry name" value="MTH938-like"/>
    <property type="match status" value="1"/>
</dbReference>
<protein>
    <recommendedName>
        <fullName evidence="3">Mth938-like domain-containing protein</fullName>
    </recommendedName>
</protein>
<organism evidence="1 2">
    <name type="scientific">Natronocella acetinitrilica</name>
    <dbReference type="NCBI Taxonomy" id="414046"/>
    <lineage>
        <taxon>Bacteria</taxon>
        <taxon>Pseudomonadati</taxon>
        <taxon>Pseudomonadota</taxon>
        <taxon>Gammaproteobacteria</taxon>
        <taxon>Chromatiales</taxon>
        <taxon>Ectothiorhodospiraceae</taxon>
        <taxon>Natronocella</taxon>
    </lineage>
</organism>
<sequence>MQLTMENTGDANRIHSYDDGFVVINGERYEGTTVVMPGTLRPGWGPLSLAELTTAHADELLALDPELIVLGTGALQRFPAREFMVRSMEAGVGVEAMTTAAACRTYNVLIAEQRRALALLFMIEGPGTAD</sequence>
<accession>A0AAE3G5B8</accession>
<dbReference type="EMBL" id="JALJXV010000008">
    <property type="protein sequence ID" value="MCP1676180.1"/>
    <property type="molecule type" value="Genomic_DNA"/>
</dbReference>
<dbReference type="InterPro" id="IPR007523">
    <property type="entry name" value="NDUFAF3/AAMDC"/>
</dbReference>
<evidence type="ECO:0000313" key="1">
    <source>
        <dbReference type="EMBL" id="MCP1676180.1"/>
    </source>
</evidence>
<dbReference type="InterPro" id="IPR036748">
    <property type="entry name" value="MTH938-like_sf"/>
</dbReference>
<keyword evidence="2" id="KW-1185">Reference proteome</keyword>
<dbReference type="AlphaFoldDB" id="A0AAE3G5B8"/>
<dbReference type="CDD" id="cd05560">
    <property type="entry name" value="Xcc1710_like"/>
    <property type="match status" value="1"/>
</dbReference>
<dbReference type="PANTHER" id="PTHR21192:SF2">
    <property type="entry name" value="NADH DEHYDROGENASE [UBIQUINONE] 1 ALPHA SUBCOMPLEX ASSEMBLY FACTOR 3"/>
    <property type="match status" value="1"/>
</dbReference>
<dbReference type="Pfam" id="PF04430">
    <property type="entry name" value="DUF498"/>
    <property type="match status" value="1"/>
</dbReference>
<dbReference type="Proteomes" id="UP001205843">
    <property type="component" value="Unassembled WGS sequence"/>
</dbReference>
<evidence type="ECO:0008006" key="3">
    <source>
        <dbReference type="Google" id="ProtNLM"/>
    </source>
</evidence>
<evidence type="ECO:0000313" key="2">
    <source>
        <dbReference type="Proteomes" id="UP001205843"/>
    </source>
</evidence>
<comment type="caution">
    <text evidence="1">The sequence shown here is derived from an EMBL/GenBank/DDBJ whole genome shotgun (WGS) entry which is preliminary data.</text>
</comment>
<reference evidence="1" key="1">
    <citation type="submission" date="2022-03" db="EMBL/GenBank/DDBJ databases">
        <title>Genomic Encyclopedia of Type Strains, Phase III (KMG-III): the genomes of soil and plant-associated and newly described type strains.</title>
        <authorList>
            <person name="Whitman W."/>
        </authorList>
    </citation>
    <scope>NUCLEOTIDE SEQUENCE</scope>
    <source>
        <strain evidence="1">ANL 6-2</strain>
    </source>
</reference>
<name>A0AAE3G5B8_9GAMM</name>
<proteinExistence type="predicted"/>
<gene>
    <name evidence="1" type="ORF">J2T57_003339</name>
</gene>